<accession>A0A3A4R5L1</accession>
<dbReference type="EC" id="2.4.99.28" evidence="19"/>
<keyword evidence="9" id="KW-0573">Peptidoglycan synthesis</keyword>
<evidence type="ECO:0000256" key="9">
    <source>
        <dbReference type="ARBA" id="ARBA00022984"/>
    </source>
</evidence>
<proteinExistence type="inferred from homology"/>
<dbReference type="GO" id="GO:0051301">
    <property type="term" value="P:cell division"/>
    <property type="evidence" value="ECO:0007669"/>
    <property type="project" value="UniProtKB-KW"/>
</dbReference>
<evidence type="ECO:0000256" key="17">
    <source>
        <dbReference type="ARBA" id="ARBA00041185"/>
    </source>
</evidence>
<dbReference type="GO" id="GO:0032153">
    <property type="term" value="C:cell division site"/>
    <property type="evidence" value="ECO:0007669"/>
    <property type="project" value="TreeGrafter"/>
</dbReference>
<evidence type="ECO:0000256" key="5">
    <source>
        <dbReference type="ARBA" id="ARBA00022676"/>
    </source>
</evidence>
<keyword evidence="8" id="KW-0133">Cell shape</keyword>
<dbReference type="EMBL" id="QZJZ01000011">
    <property type="protein sequence ID" value="RJP61548.1"/>
    <property type="molecule type" value="Genomic_DNA"/>
</dbReference>
<feature type="transmembrane region" description="Helical" evidence="21">
    <location>
        <begin position="261"/>
        <end position="290"/>
    </location>
</feature>
<feature type="transmembrane region" description="Helical" evidence="21">
    <location>
        <begin position="223"/>
        <end position="241"/>
    </location>
</feature>
<feature type="transmembrane region" description="Helical" evidence="21">
    <location>
        <begin position="46"/>
        <end position="64"/>
    </location>
</feature>
<evidence type="ECO:0000256" key="6">
    <source>
        <dbReference type="ARBA" id="ARBA00022679"/>
    </source>
</evidence>
<organism evidence="22 23">
    <name type="scientific">Candidatus Auribacter fodinae</name>
    <dbReference type="NCBI Taxonomy" id="2093366"/>
    <lineage>
        <taxon>Bacteria</taxon>
        <taxon>Pseudomonadati</taxon>
        <taxon>Candidatus Auribacterota</taxon>
        <taxon>Candidatus Auribacteria</taxon>
        <taxon>Candidatus Auribacterales</taxon>
        <taxon>Candidatus Auribacteraceae</taxon>
        <taxon>Candidatus Auribacter</taxon>
    </lineage>
</organism>
<keyword evidence="4" id="KW-0132">Cell division</keyword>
<gene>
    <name evidence="22" type="primary">ftsW</name>
    <name evidence="22" type="ORF">C4541_01725</name>
</gene>
<dbReference type="GO" id="GO:0008360">
    <property type="term" value="P:regulation of cell shape"/>
    <property type="evidence" value="ECO:0007669"/>
    <property type="project" value="UniProtKB-KW"/>
</dbReference>
<keyword evidence="13" id="KW-0961">Cell wall biogenesis/degradation</keyword>
<evidence type="ECO:0000256" key="21">
    <source>
        <dbReference type="SAM" id="Phobius"/>
    </source>
</evidence>
<evidence type="ECO:0000256" key="15">
    <source>
        <dbReference type="ARBA" id="ARBA00033270"/>
    </source>
</evidence>
<sequence length="391" mass="42499">MKTSLATIVTVVGILIALSIIMIYSTSGIFAQEKFADENYYLKKQMIWVSVSLFCMIVFSYLPYRILRPLALVGVFAALALLVVTLLSPLGQAAGGASRWLKLGPIRFQPSEIAKLAIIVYMADVVARKQATVTEFFKSLLAPSILVGIVLVCVLKQPDLGTTVLLACTWMVIMFIGGIRFRYVVIFIMTGVVNLYFLIKLFPYRMKRIISFLDPFKDPHGSGFQIIQSFIALGSGGLHGVGLGQGTQKLFYLPEAHTDFIFAIIGEELGLIGTSSIVLLFAVFCISGMMIAYKCTDIFGKLLAAGITMMITAQALINMCVVTGMLPTKGIPLPFLSFGGSNLLVNSIAIGILINVGVRGNEQPENAVLKTKRNAAAAEYNKGERKRLANA</sequence>
<evidence type="ECO:0000256" key="14">
    <source>
        <dbReference type="ARBA" id="ARBA00032370"/>
    </source>
</evidence>
<evidence type="ECO:0000256" key="19">
    <source>
        <dbReference type="ARBA" id="ARBA00044770"/>
    </source>
</evidence>
<feature type="transmembrane region" description="Helical" evidence="21">
    <location>
        <begin position="136"/>
        <end position="155"/>
    </location>
</feature>
<dbReference type="PANTHER" id="PTHR30474">
    <property type="entry name" value="CELL CYCLE PROTEIN"/>
    <property type="match status" value="1"/>
</dbReference>
<comment type="caution">
    <text evidence="22">The sequence shown here is derived from an EMBL/GenBank/DDBJ whole genome shotgun (WGS) entry which is preliminary data.</text>
</comment>
<feature type="transmembrane region" description="Helical" evidence="21">
    <location>
        <begin position="160"/>
        <end position="177"/>
    </location>
</feature>
<dbReference type="GO" id="GO:0005886">
    <property type="term" value="C:plasma membrane"/>
    <property type="evidence" value="ECO:0007669"/>
    <property type="project" value="UniProtKB-SubCell"/>
</dbReference>
<evidence type="ECO:0000313" key="22">
    <source>
        <dbReference type="EMBL" id="RJP61548.1"/>
    </source>
</evidence>
<feature type="transmembrane region" description="Helical" evidence="21">
    <location>
        <begin position="338"/>
        <end position="358"/>
    </location>
</feature>
<evidence type="ECO:0000256" key="4">
    <source>
        <dbReference type="ARBA" id="ARBA00022618"/>
    </source>
</evidence>
<feature type="transmembrane region" description="Helical" evidence="21">
    <location>
        <begin position="183"/>
        <end position="202"/>
    </location>
</feature>
<keyword evidence="11 21" id="KW-0472">Membrane</keyword>
<dbReference type="Pfam" id="PF01098">
    <property type="entry name" value="FTSW_RODA_SPOVE"/>
    <property type="match status" value="1"/>
</dbReference>
<dbReference type="GO" id="GO:0015648">
    <property type="term" value="F:lipid-linked peptidoglycan transporter activity"/>
    <property type="evidence" value="ECO:0007669"/>
    <property type="project" value="TreeGrafter"/>
</dbReference>
<dbReference type="GO" id="GO:0071555">
    <property type="term" value="P:cell wall organization"/>
    <property type="evidence" value="ECO:0007669"/>
    <property type="project" value="UniProtKB-KW"/>
</dbReference>
<dbReference type="InterPro" id="IPR013437">
    <property type="entry name" value="FtsW"/>
</dbReference>
<keyword evidence="12" id="KW-0131">Cell cycle</keyword>
<keyword evidence="10 21" id="KW-1133">Transmembrane helix</keyword>
<reference evidence="22 23" key="1">
    <citation type="journal article" date="2017" name="ISME J.">
        <title>Energy and carbon metabolisms in a deep terrestrial subsurface fluid microbial community.</title>
        <authorList>
            <person name="Momper L."/>
            <person name="Jungbluth S.P."/>
            <person name="Lee M.D."/>
            <person name="Amend J.P."/>
        </authorList>
    </citation>
    <scope>NUCLEOTIDE SEQUENCE [LARGE SCALE GENOMIC DNA]</scope>
    <source>
        <strain evidence="22">SURF_26</strain>
    </source>
</reference>
<feature type="transmembrane region" description="Helical" evidence="21">
    <location>
        <begin position="70"/>
        <end position="91"/>
    </location>
</feature>
<dbReference type="AlphaFoldDB" id="A0A3A4R5L1"/>
<feature type="transmembrane region" description="Helical" evidence="21">
    <location>
        <begin position="6"/>
        <end position="25"/>
    </location>
</feature>
<evidence type="ECO:0000256" key="7">
    <source>
        <dbReference type="ARBA" id="ARBA00022692"/>
    </source>
</evidence>
<evidence type="ECO:0000256" key="8">
    <source>
        <dbReference type="ARBA" id="ARBA00022960"/>
    </source>
</evidence>
<evidence type="ECO:0000256" key="1">
    <source>
        <dbReference type="ARBA" id="ARBA00004651"/>
    </source>
</evidence>
<evidence type="ECO:0000256" key="16">
    <source>
        <dbReference type="ARBA" id="ARBA00038053"/>
    </source>
</evidence>
<keyword evidence="6" id="KW-0808">Transferase</keyword>
<evidence type="ECO:0000256" key="13">
    <source>
        <dbReference type="ARBA" id="ARBA00023316"/>
    </source>
</evidence>
<dbReference type="GO" id="GO:0009252">
    <property type="term" value="P:peptidoglycan biosynthetic process"/>
    <property type="evidence" value="ECO:0007669"/>
    <property type="project" value="UniProtKB-KW"/>
</dbReference>
<dbReference type="NCBIfam" id="TIGR02614">
    <property type="entry name" value="ftsW"/>
    <property type="match status" value="1"/>
</dbReference>
<name>A0A3A4R5L1_9BACT</name>
<comment type="catalytic activity">
    <reaction evidence="20">
        <text>[GlcNAc-(1-&gt;4)-Mur2Ac(oyl-L-Ala-gamma-D-Glu-L-Lys-D-Ala-D-Ala)](n)-di-trans,octa-cis-undecaprenyl diphosphate + beta-D-GlcNAc-(1-&gt;4)-Mur2Ac(oyl-L-Ala-gamma-D-Glu-L-Lys-D-Ala-D-Ala)-di-trans,octa-cis-undecaprenyl diphosphate = [GlcNAc-(1-&gt;4)-Mur2Ac(oyl-L-Ala-gamma-D-Glu-L-Lys-D-Ala-D-Ala)](n+1)-di-trans,octa-cis-undecaprenyl diphosphate + di-trans,octa-cis-undecaprenyl diphosphate + H(+)</text>
        <dbReference type="Rhea" id="RHEA:23708"/>
        <dbReference type="Rhea" id="RHEA-COMP:9602"/>
        <dbReference type="Rhea" id="RHEA-COMP:9603"/>
        <dbReference type="ChEBI" id="CHEBI:15378"/>
        <dbReference type="ChEBI" id="CHEBI:58405"/>
        <dbReference type="ChEBI" id="CHEBI:60033"/>
        <dbReference type="ChEBI" id="CHEBI:78435"/>
        <dbReference type="EC" id="2.4.99.28"/>
    </reaction>
</comment>
<dbReference type="PANTHER" id="PTHR30474:SF2">
    <property type="entry name" value="PEPTIDOGLYCAN GLYCOSYLTRANSFERASE FTSW-RELATED"/>
    <property type="match status" value="1"/>
</dbReference>
<evidence type="ECO:0000313" key="23">
    <source>
        <dbReference type="Proteomes" id="UP000266426"/>
    </source>
</evidence>
<evidence type="ECO:0000256" key="18">
    <source>
        <dbReference type="ARBA" id="ARBA00041418"/>
    </source>
</evidence>
<evidence type="ECO:0000256" key="20">
    <source>
        <dbReference type="ARBA" id="ARBA00049902"/>
    </source>
</evidence>
<evidence type="ECO:0000256" key="11">
    <source>
        <dbReference type="ARBA" id="ARBA00023136"/>
    </source>
</evidence>
<feature type="transmembrane region" description="Helical" evidence="21">
    <location>
        <begin position="302"/>
        <end position="326"/>
    </location>
</feature>
<keyword evidence="7 21" id="KW-0812">Transmembrane</keyword>
<evidence type="ECO:0000256" key="12">
    <source>
        <dbReference type="ARBA" id="ARBA00023306"/>
    </source>
</evidence>
<comment type="subcellular location">
    <subcellularLocation>
        <location evidence="1">Cell membrane</location>
        <topology evidence="1">Multi-pass membrane protein</topology>
    </subcellularLocation>
</comment>
<evidence type="ECO:0000256" key="10">
    <source>
        <dbReference type="ARBA" id="ARBA00022989"/>
    </source>
</evidence>
<dbReference type="GO" id="GO:0008955">
    <property type="term" value="F:peptidoglycan glycosyltransferase activity"/>
    <property type="evidence" value="ECO:0007669"/>
    <property type="project" value="UniProtKB-EC"/>
</dbReference>
<dbReference type="InterPro" id="IPR001182">
    <property type="entry name" value="FtsW/RodA"/>
</dbReference>
<evidence type="ECO:0000256" key="3">
    <source>
        <dbReference type="ARBA" id="ARBA00022475"/>
    </source>
</evidence>
<comment type="similarity">
    <text evidence="16">Belongs to the SEDS family. FtsW subfamily.</text>
</comment>
<keyword evidence="5" id="KW-0328">Glycosyltransferase</keyword>
<dbReference type="Proteomes" id="UP000266426">
    <property type="component" value="Unassembled WGS sequence"/>
</dbReference>
<keyword evidence="3" id="KW-1003">Cell membrane</keyword>
<protein>
    <recommendedName>
        <fullName evidence="17">Probable peptidoglycan glycosyltransferase FtsW</fullName>
        <ecNumber evidence="19">2.4.99.28</ecNumber>
    </recommendedName>
    <alternativeName>
        <fullName evidence="18">Cell division protein FtsW</fullName>
    </alternativeName>
    <alternativeName>
        <fullName evidence="15">Cell wall polymerase</fullName>
    </alternativeName>
    <alternativeName>
        <fullName evidence="14">Peptidoglycan polymerase</fullName>
    </alternativeName>
</protein>
<comment type="pathway">
    <text evidence="2">Cell wall biogenesis; peptidoglycan biosynthesis.</text>
</comment>
<evidence type="ECO:0000256" key="2">
    <source>
        <dbReference type="ARBA" id="ARBA00004752"/>
    </source>
</evidence>